<evidence type="ECO:0000256" key="1">
    <source>
        <dbReference type="SAM" id="MobiDB-lite"/>
    </source>
</evidence>
<keyword evidence="4" id="KW-1185">Reference proteome</keyword>
<evidence type="ECO:0000259" key="2">
    <source>
        <dbReference type="PROSITE" id="PS50878"/>
    </source>
</evidence>
<feature type="region of interest" description="Disordered" evidence="1">
    <location>
        <begin position="306"/>
        <end position="342"/>
    </location>
</feature>
<accession>A0A8H5BLE2</accession>
<dbReference type="OrthoDB" id="2932854at2759"/>
<proteinExistence type="predicted"/>
<reference evidence="3 4" key="1">
    <citation type="journal article" date="2020" name="ISME J.">
        <title>Uncovering the hidden diversity of litter-decomposition mechanisms in mushroom-forming fungi.</title>
        <authorList>
            <person name="Floudas D."/>
            <person name="Bentzer J."/>
            <person name="Ahren D."/>
            <person name="Johansson T."/>
            <person name="Persson P."/>
            <person name="Tunlid A."/>
        </authorList>
    </citation>
    <scope>NUCLEOTIDE SEQUENCE [LARGE SCALE GENOMIC DNA]</scope>
    <source>
        <strain evidence="3 4">CBS 291.85</strain>
    </source>
</reference>
<feature type="domain" description="Reverse transcriptase" evidence="2">
    <location>
        <begin position="1"/>
        <end position="152"/>
    </location>
</feature>
<evidence type="ECO:0000313" key="3">
    <source>
        <dbReference type="EMBL" id="KAF5324961.1"/>
    </source>
</evidence>
<protein>
    <recommendedName>
        <fullName evidence="2">Reverse transcriptase domain-containing protein</fullName>
    </recommendedName>
</protein>
<comment type="caution">
    <text evidence="3">The sequence shown here is derived from an EMBL/GenBank/DDBJ whole genome shotgun (WGS) entry which is preliminary data.</text>
</comment>
<organism evidence="3 4">
    <name type="scientific">Tetrapyrgos nigripes</name>
    <dbReference type="NCBI Taxonomy" id="182062"/>
    <lineage>
        <taxon>Eukaryota</taxon>
        <taxon>Fungi</taxon>
        <taxon>Dikarya</taxon>
        <taxon>Basidiomycota</taxon>
        <taxon>Agaricomycotina</taxon>
        <taxon>Agaricomycetes</taxon>
        <taxon>Agaricomycetidae</taxon>
        <taxon>Agaricales</taxon>
        <taxon>Marasmiineae</taxon>
        <taxon>Marasmiaceae</taxon>
        <taxon>Tetrapyrgos</taxon>
    </lineage>
</organism>
<evidence type="ECO:0000313" key="4">
    <source>
        <dbReference type="Proteomes" id="UP000559256"/>
    </source>
</evidence>
<dbReference type="EMBL" id="JAACJM010000385">
    <property type="protein sequence ID" value="KAF5324961.1"/>
    <property type="molecule type" value="Genomic_DNA"/>
</dbReference>
<feature type="compositionally biased region" description="Polar residues" evidence="1">
    <location>
        <begin position="312"/>
        <end position="330"/>
    </location>
</feature>
<sequence>MAEGDTLYVVFLDISNAFPSADHSFLWLRMQTLGLTVSLDGFISDTFQAGVGVLIGDPLSPTLWNILMAGFTLSEDPNDALLIPNVWVSHLEHADDGVLVCKNPIGLQKHLDSAWVWEGDARLLFHALKSVAMVFGPIPKYLPPFKLGGIPIPFKASHCYIGVYFVNYREELETTVLEHAIALDDYWIILNKRLWIPGEVTVSEYLRIKISPENTSPRYVAIVDTCYLVQLGETTLPYWFSHADYEDSDIFEFRPEEYHEYLQTRIPRINDYYRSLVSWEDVSGEQWNLLFPESETTEFPPPTSFVSDDLTHTSPGTNKIVTSHTKTGGSFAQPIRVPTDSP</sequence>
<dbReference type="Pfam" id="PF00078">
    <property type="entry name" value="RVT_1"/>
    <property type="match status" value="1"/>
</dbReference>
<gene>
    <name evidence="3" type="ORF">D9758_017744</name>
</gene>
<dbReference type="InterPro" id="IPR000477">
    <property type="entry name" value="RT_dom"/>
</dbReference>
<dbReference type="Proteomes" id="UP000559256">
    <property type="component" value="Unassembled WGS sequence"/>
</dbReference>
<dbReference type="AlphaFoldDB" id="A0A8H5BLE2"/>
<dbReference type="PROSITE" id="PS50878">
    <property type="entry name" value="RT_POL"/>
    <property type="match status" value="1"/>
</dbReference>
<name>A0A8H5BLE2_9AGAR</name>